<sequence>MSPRDPEFPVLDEDEDVYPEMVSPECTRTSSFFPNSHNFTIKGGHFAIHNHISAEQGAPRGRPKAFREIDWCDIFLEDNLDVARARVATSGRVSVLRNIYSAKIEGQQNPDKTVVIYEGDGAKQMWYEDISKYLRVRHPRVLQLFGLSYSGGIYAAIFHRQGNVCASSENLCLIHQVDLVPAEHVMERYEHNPFTKIYFINFIRQEFQNHAPELARMLQVERLTTSYDCSLWLNTTGQLCIELGRCTGRPFCHFMAFRKNSRDNVRQPRLLLVTSTKLILAHKLLEIIENLTLEGLYRYFTPVDAFDFTLEKGTSAKFRPGSVIGLRLPGHERLTADEIRLSVLNEYTSGDVKEVAFVNEFKGIRLTIHGHDRMMEDGWIRAKIPRYTGTGKAKYIKTQLGVDIRHTSQLFASQAVYIFSHIKNYSPLNFYFAVSCTVIRFMLMPTRKRIQLRGRVSLFLPSTNDFLSPDGTRLQLEYVNRAPYWSLDPSGHPPLAPERAASLGLPSVETRIAIDGIYHSPRRYESIIAQFYRQRGFDPASQDVARELGCPLYHLVDDETDPVQQSPLDFSNQIMQPPTAYYSESDSEDDSEYSSFREGGPRGGVEGCGGWRGE</sequence>
<keyword evidence="3" id="KW-1185">Reference proteome</keyword>
<dbReference type="AlphaFoldDB" id="A0AAW0C4D1"/>
<feature type="compositionally biased region" description="Polar residues" evidence="1">
    <location>
        <begin position="562"/>
        <end position="576"/>
    </location>
</feature>
<evidence type="ECO:0000313" key="3">
    <source>
        <dbReference type="Proteomes" id="UP001362999"/>
    </source>
</evidence>
<dbReference type="Proteomes" id="UP001362999">
    <property type="component" value="Unassembled WGS sequence"/>
</dbReference>
<name>A0AAW0C4D1_9AGAR</name>
<evidence type="ECO:0000313" key="2">
    <source>
        <dbReference type="EMBL" id="KAK7033802.1"/>
    </source>
</evidence>
<protein>
    <submittedName>
        <fullName evidence="2">Uncharacterized protein</fullName>
    </submittedName>
</protein>
<organism evidence="2 3">
    <name type="scientific">Favolaschia claudopus</name>
    <dbReference type="NCBI Taxonomy" id="2862362"/>
    <lineage>
        <taxon>Eukaryota</taxon>
        <taxon>Fungi</taxon>
        <taxon>Dikarya</taxon>
        <taxon>Basidiomycota</taxon>
        <taxon>Agaricomycotina</taxon>
        <taxon>Agaricomycetes</taxon>
        <taxon>Agaricomycetidae</taxon>
        <taxon>Agaricales</taxon>
        <taxon>Marasmiineae</taxon>
        <taxon>Mycenaceae</taxon>
        <taxon>Favolaschia</taxon>
    </lineage>
</organism>
<proteinExistence type="predicted"/>
<evidence type="ECO:0000256" key="1">
    <source>
        <dbReference type="SAM" id="MobiDB-lite"/>
    </source>
</evidence>
<comment type="caution">
    <text evidence="2">The sequence shown here is derived from an EMBL/GenBank/DDBJ whole genome shotgun (WGS) entry which is preliminary data.</text>
</comment>
<accession>A0AAW0C4D1</accession>
<dbReference type="EMBL" id="JAWWNJ010000022">
    <property type="protein sequence ID" value="KAK7033802.1"/>
    <property type="molecule type" value="Genomic_DNA"/>
</dbReference>
<feature type="region of interest" description="Disordered" evidence="1">
    <location>
        <begin position="561"/>
        <end position="614"/>
    </location>
</feature>
<gene>
    <name evidence="2" type="ORF">R3P38DRAFT_3351656</name>
</gene>
<feature type="compositionally biased region" description="Gly residues" evidence="1">
    <location>
        <begin position="601"/>
        <end position="614"/>
    </location>
</feature>
<reference evidence="2 3" key="1">
    <citation type="journal article" date="2024" name="J Genomics">
        <title>Draft genome sequencing and assembly of Favolaschia claudopus CIRM-BRFM 2984 isolated from oak limbs.</title>
        <authorList>
            <person name="Navarro D."/>
            <person name="Drula E."/>
            <person name="Chaduli D."/>
            <person name="Cazenave R."/>
            <person name="Ahrendt S."/>
            <person name="Wang J."/>
            <person name="Lipzen A."/>
            <person name="Daum C."/>
            <person name="Barry K."/>
            <person name="Grigoriev I.V."/>
            <person name="Favel A."/>
            <person name="Rosso M.N."/>
            <person name="Martin F."/>
        </authorList>
    </citation>
    <scope>NUCLEOTIDE SEQUENCE [LARGE SCALE GENOMIC DNA]</scope>
    <source>
        <strain evidence="2 3">CIRM-BRFM 2984</strain>
    </source>
</reference>